<reference evidence="1 2" key="1">
    <citation type="submission" date="2018-07" db="EMBL/GenBank/DDBJ databases">
        <title>Streptomyces species from bats.</title>
        <authorList>
            <person name="Dunlap C."/>
        </authorList>
    </citation>
    <scope>NUCLEOTIDE SEQUENCE [LARGE SCALE GENOMIC DNA]</scope>
    <source>
        <strain evidence="1 2">AC230</strain>
    </source>
</reference>
<dbReference type="AlphaFoldDB" id="A0A370B2M9"/>
<organism evidence="1 2">
    <name type="scientific">Streptomyces corynorhini</name>
    <dbReference type="NCBI Taxonomy" id="2282652"/>
    <lineage>
        <taxon>Bacteria</taxon>
        <taxon>Bacillati</taxon>
        <taxon>Actinomycetota</taxon>
        <taxon>Actinomycetes</taxon>
        <taxon>Kitasatosporales</taxon>
        <taxon>Streptomycetaceae</taxon>
        <taxon>Streptomyces</taxon>
    </lineage>
</organism>
<evidence type="ECO:0000313" key="1">
    <source>
        <dbReference type="EMBL" id="RDG33976.1"/>
    </source>
</evidence>
<dbReference type="Proteomes" id="UP000253741">
    <property type="component" value="Unassembled WGS sequence"/>
</dbReference>
<evidence type="ECO:0008006" key="3">
    <source>
        <dbReference type="Google" id="ProtNLM"/>
    </source>
</evidence>
<dbReference type="Gene3D" id="3.90.550.10">
    <property type="entry name" value="Spore Coat Polysaccharide Biosynthesis Protein SpsA, Chain A"/>
    <property type="match status" value="1"/>
</dbReference>
<dbReference type="EMBL" id="QQNA01000324">
    <property type="protein sequence ID" value="RDG33976.1"/>
    <property type="molecule type" value="Genomic_DNA"/>
</dbReference>
<dbReference type="SUPFAM" id="SSF53448">
    <property type="entry name" value="Nucleotide-diphospho-sugar transferases"/>
    <property type="match status" value="1"/>
</dbReference>
<comment type="caution">
    <text evidence="1">The sequence shown here is derived from an EMBL/GenBank/DDBJ whole genome shotgun (WGS) entry which is preliminary data.</text>
</comment>
<evidence type="ECO:0000313" key="2">
    <source>
        <dbReference type="Proteomes" id="UP000253741"/>
    </source>
</evidence>
<protein>
    <recommendedName>
        <fullName evidence="3">Glycosyltransferase</fullName>
    </recommendedName>
</protein>
<dbReference type="RefSeq" id="WP_114627135.1">
    <property type="nucleotide sequence ID" value="NZ_QQNA01000324.1"/>
</dbReference>
<name>A0A370B2M9_9ACTN</name>
<sequence length="350" mass="37604">MRPSSAAILPSRDEPETIAAVTAAVDAALDDPHAVIVHADASDHSETAARFTATPTRARKISLTGLPRGKGTQILHALPHLPDPTGALLITDTDTRNPDADLYRALLAHADSGYAIADYPRYWDEGNLTSHLARPLIAATTGHDVPQPLAGDLALCAGIINAVRTADAALPPRLATAVNGYGIDAFLLLTAAAVGPITTVPASCPKQHAASFPHLPQIYDEAVPILLALAANAPAPPAPRTRPPRYRPADRHLTPDQQAFMLTALDRLAPRSSRYDARPWPLPLVDAWHAVKTGVLPNDAARTLRPHYVHRVRLWLTATWTTAERADILTDAHTRLITELADHPVWSHTP</sequence>
<gene>
    <name evidence="1" type="ORF">DVH02_30785</name>
</gene>
<proteinExistence type="predicted"/>
<accession>A0A370B2M9</accession>
<keyword evidence="2" id="KW-1185">Reference proteome</keyword>
<dbReference type="OrthoDB" id="3670969at2"/>
<dbReference type="InterPro" id="IPR029044">
    <property type="entry name" value="Nucleotide-diphossugar_trans"/>
</dbReference>